<dbReference type="InterPro" id="IPR037523">
    <property type="entry name" value="VOC_core"/>
</dbReference>
<sequence>MLNFNSILLSTEDPKKLSDFYKKVFEKEPDMEEDKYVGFLVGSAFFSIGEHDKIHGKSPNPDRILFNFETKDVKGEFERINGLGAEVIKEPYEMGDGFWIATFADPDGNYFQLISPWEGDK</sequence>
<reference evidence="2 3" key="1">
    <citation type="journal article" date="2015" name="Nature">
        <title>rRNA introns, odd ribosomes, and small enigmatic genomes across a large radiation of phyla.</title>
        <authorList>
            <person name="Brown C.T."/>
            <person name="Hug L.A."/>
            <person name="Thomas B.C."/>
            <person name="Sharon I."/>
            <person name="Castelle C.J."/>
            <person name="Singh A."/>
            <person name="Wilkins M.J."/>
            <person name="Williams K.H."/>
            <person name="Banfield J.F."/>
        </authorList>
    </citation>
    <scope>NUCLEOTIDE SEQUENCE [LARGE SCALE GENOMIC DNA]</scope>
</reference>
<dbReference type="EMBL" id="LBYI01000003">
    <property type="protein sequence ID" value="KKR51035.1"/>
    <property type="molecule type" value="Genomic_DNA"/>
</dbReference>
<feature type="domain" description="VOC" evidence="1">
    <location>
        <begin position="3"/>
        <end position="116"/>
    </location>
</feature>
<dbReference type="AlphaFoldDB" id="A0A0G0TVC6"/>
<dbReference type="PROSITE" id="PS51819">
    <property type="entry name" value="VOC"/>
    <property type="match status" value="1"/>
</dbReference>
<dbReference type="InterPro" id="IPR041581">
    <property type="entry name" value="Glyoxalase_6"/>
</dbReference>
<dbReference type="SUPFAM" id="SSF54593">
    <property type="entry name" value="Glyoxalase/Bleomycin resistance protein/Dihydroxybiphenyl dioxygenase"/>
    <property type="match status" value="1"/>
</dbReference>
<accession>A0A0G0TVC6</accession>
<dbReference type="Gene3D" id="3.10.180.10">
    <property type="entry name" value="2,3-Dihydroxybiphenyl 1,2-Dioxygenase, domain 1"/>
    <property type="match status" value="1"/>
</dbReference>
<dbReference type="Proteomes" id="UP000034531">
    <property type="component" value="Unassembled WGS sequence"/>
</dbReference>
<name>A0A0G0TVC6_9BACT</name>
<dbReference type="InterPro" id="IPR052164">
    <property type="entry name" value="Anthracycline_SecMetBiosynth"/>
</dbReference>
<evidence type="ECO:0000259" key="1">
    <source>
        <dbReference type="PROSITE" id="PS51819"/>
    </source>
</evidence>
<evidence type="ECO:0000313" key="3">
    <source>
        <dbReference type="Proteomes" id="UP000034531"/>
    </source>
</evidence>
<dbReference type="PANTHER" id="PTHR33993">
    <property type="entry name" value="GLYOXALASE-RELATED"/>
    <property type="match status" value="1"/>
</dbReference>
<protein>
    <recommendedName>
        <fullName evidence="1">VOC domain-containing protein</fullName>
    </recommendedName>
</protein>
<proteinExistence type="predicted"/>
<dbReference type="Pfam" id="PF18029">
    <property type="entry name" value="Glyoxalase_6"/>
    <property type="match status" value="1"/>
</dbReference>
<comment type="caution">
    <text evidence="2">The sequence shown here is derived from an EMBL/GenBank/DDBJ whole genome shotgun (WGS) entry which is preliminary data.</text>
</comment>
<dbReference type="InterPro" id="IPR029068">
    <property type="entry name" value="Glyas_Bleomycin-R_OHBP_Dase"/>
</dbReference>
<organism evidence="2 3">
    <name type="scientific">Candidatus Curtissbacteria bacterium GW2011_GWA1_40_16</name>
    <dbReference type="NCBI Taxonomy" id="1618405"/>
    <lineage>
        <taxon>Bacteria</taxon>
        <taxon>Candidatus Curtissiibacteriota</taxon>
    </lineage>
</organism>
<dbReference type="PANTHER" id="PTHR33993:SF14">
    <property type="entry name" value="GB|AAF24581.1"/>
    <property type="match status" value="1"/>
</dbReference>
<evidence type="ECO:0000313" key="2">
    <source>
        <dbReference type="EMBL" id="KKR51035.1"/>
    </source>
</evidence>
<gene>
    <name evidence="2" type="ORF">UT84_C0003G0030</name>
</gene>